<dbReference type="PANTHER" id="PTHR30146">
    <property type="entry name" value="LACI-RELATED TRANSCRIPTIONAL REPRESSOR"/>
    <property type="match status" value="1"/>
</dbReference>
<dbReference type="SUPFAM" id="SSF47413">
    <property type="entry name" value="lambda repressor-like DNA-binding domains"/>
    <property type="match status" value="1"/>
</dbReference>
<dbReference type="Pfam" id="PF00356">
    <property type="entry name" value="LacI"/>
    <property type="match status" value="1"/>
</dbReference>
<dbReference type="PANTHER" id="PTHR30146:SF109">
    <property type="entry name" value="HTH-TYPE TRANSCRIPTIONAL REGULATOR GALS"/>
    <property type="match status" value="1"/>
</dbReference>
<evidence type="ECO:0000256" key="4">
    <source>
        <dbReference type="SAM" id="MobiDB-lite"/>
    </source>
</evidence>
<dbReference type="CDD" id="cd01392">
    <property type="entry name" value="HTH_LacI"/>
    <property type="match status" value="1"/>
</dbReference>
<dbReference type="GO" id="GO:0003700">
    <property type="term" value="F:DNA-binding transcription factor activity"/>
    <property type="evidence" value="ECO:0007669"/>
    <property type="project" value="TreeGrafter"/>
</dbReference>
<evidence type="ECO:0000313" key="6">
    <source>
        <dbReference type="EMBL" id="RSL16552.1"/>
    </source>
</evidence>
<feature type="domain" description="HTH lacI-type" evidence="5">
    <location>
        <begin position="29"/>
        <end position="83"/>
    </location>
</feature>
<reference evidence="6 7" key="1">
    <citation type="submission" date="2018-12" db="EMBL/GenBank/DDBJ databases">
        <title>Sequencing of bacterial isolates from soil warming experiment in Harvard Forest, Massachusetts, USA.</title>
        <authorList>
            <person name="Deangelis K."/>
        </authorList>
    </citation>
    <scope>NUCLEOTIDE SEQUENCE [LARGE SCALE GENOMIC DNA]</scope>
    <source>
        <strain evidence="6 7">EB153</strain>
    </source>
</reference>
<dbReference type="AlphaFoldDB" id="A0A428MI39"/>
<protein>
    <submittedName>
        <fullName evidence="6">LacI family transcriptional regulator</fullName>
    </submittedName>
</protein>
<dbReference type="InterPro" id="IPR000843">
    <property type="entry name" value="HTH_LacI"/>
</dbReference>
<dbReference type="InterPro" id="IPR028082">
    <property type="entry name" value="Peripla_BP_I"/>
</dbReference>
<keyword evidence="2" id="KW-0238">DNA-binding</keyword>
<proteinExistence type="predicted"/>
<organism evidence="6 7">
    <name type="scientific">Edaphobacter aggregans</name>
    <dbReference type="NCBI Taxonomy" id="570835"/>
    <lineage>
        <taxon>Bacteria</taxon>
        <taxon>Pseudomonadati</taxon>
        <taxon>Acidobacteriota</taxon>
        <taxon>Terriglobia</taxon>
        <taxon>Terriglobales</taxon>
        <taxon>Acidobacteriaceae</taxon>
        <taxon>Edaphobacter</taxon>
    </lineage>
</organism>
<name>A0A428MI39_9BACT</name>
<evidence type="ECO:0000259" key="5">
    <source>
        <dbReference type="PROSITE" id="PS50932"/>
    </source>
</evidence>
<dbReference type="Gene3D" id="1.10.260.40">
    <property type="entry name" value="lambda repressor-like DNA-binding domains"/>
    <property type="match status" value="1"/>
</dbReference>
<dbReference type="Gene3D" id="3.40.50.2300">
    <property type="match status" value="2"/>
</dbReference>
<comment type="caution">
    <text evidence="6">The sequence shown here is derived from an EMBL/GenBank/DDBJ whole genome shotgun (WGS) entry which is preliminary data.</text>
</comment>
<dbReference type="CDD" id="cd06267">
    <property type="entry name" value="PBP1_LacI_sugar_binding-like"/>
    <property type="match status" value="1"/>
</dbReference>
<evidence type="ECO:0000256" key="2">
    <source>
        <dbReference type="ARBA" id="ARBA00023125"/>
    </source>
</evidence>
<evidence type="ECO:0000313" key="7">
    <source>
        <dbReference type="Proteomes" id="UP000269669"/>
    </source>
</evidence>
<dbReference type="InterPro" id="IPR046335">
    <property type="entry name" value="LacI/GalR-like_sensor"/>
</dbReference>
<keyword evidence="1" id="KW-0805">Transcription regulation</keyword>
<dbReference type="GO" id="GO:0000976">
    <property type="term" value="F:transcription cis-regulatory region binding"/>
    <property type="evidence" value="ECO:0007669"/>
    <property type="project" value="TreeGrafter"/>
</dbReference>
<sequence length="364" mass="39906">MNFSRERQVQDEGEIFILAKVGYIGQQRMNIRAVAKRARVSTATVSRTINGSDKVSPKTAARVLRAVEDLNFYPDTNARALGTGRSRLYGLIISDITNPFFPELVKAFEDIAVEHGQEVMIANTNYDPVRMESCVIRMLQRKVDGVAIMTSEMDDRLIEVFSRRHVPLVFMDAGVPGLGVSSVRIDYHAGVAQAMDHLIELGHERIAFISGPLRLTSARTRFHAFTEGLERSHLKGNPNMIEEGNHRVDGGHDAMQRILSSGAKPTAILASNDLTAIGAMGAIYEHGLRVPEDISVIGYDDILLSAFTQPALTTLRLPREEIATAAFRALFHSREPGAAKPGQGAESLIQPSLVVRKSTGPAPR</sequence>
<gene>
    <name evidence="6" type="ORF">EDE15_2071</name>
</gene>
<dbReference type="SMART" id="SM00354">
    <property type="entry name" value="HTH_LACI"/>
    <property type="match status" value="1"/>
</dbReference>
<evidence type="ECO:0000256" key="3">
    <source>
        <dbReference type="ARBA" id="ARBA00023163"/>
    </source>
</evidence>
<dbReference type="InterPro" id="IPR010982">
    <property type="entry name" value="Lambda_DNA-bd_dom_sf"/>
</dbReference>
<evidence type="ECO:0000256" key="1">
    <source>
        <dbReference type="ARBA" id="ARBA00023015"/>
    </source>
</evidence>
<dbReference type="PROSITE" id="PS50932">
    <property type="entry name" value="HTH_LACI_2"/>
    <property type="match status" value="1"/>
</dbReference>
<dbReference type="SUPFAM" id="SSF53822">
    <property type="entry name" value="Periplasmic binding protein-like I"/>
    <property type="match status" value="1"/>
</dbReference>
<dbReference type="EMBL" id="RSDW01000001">
    <property type="protein sequence ID" value="RSL16552.1"/>
    <property type="molecule type" value="Genomic_DNA"/>
</dbReference>
<accession>A0A428MI39</accession>
<dbReference type="Pfam" id="PF13377">
    <property type="entry name" value="Peripla_BP_3"/>
    <property type="match status" value="1"/>
</dbReference>
<keyword evidence="7" id="KW-1185">Reference proteome</keyword>
<keyword evidence="3" id="KW-0804">Transcription</keyword>
<dbReference type="Proteomes" id="UP000269669">
    <property type="component" value="Unassembled WGS sequence"/>
</dbReference>
<feature type="region of interest" description="Disordered" evidence="4">
    <location>
        <begin position="335"/>
        <end position="364"/>
    </location>
</feature>